<keyword evidence="1" id="KW-1133">Transmembrane helix</keyword>
<proteinExistence type="predicted"/>
<dbReference type="KEGG" id="vfa:MM35RIKEN_08640"/>
<gene>
    <name evidence="2" type="ORF">MM35RIKEN_08640</name>
</gene>
<reference evidence="2" key="1">
    <citation type="submission" date="2020-09" db="EMBL/GenBank/DDBJ databases">
        <title>New species isolated from human feces.</title>
        <authorList>
            <person name="Kitahara M."/>
            <person name="Shigeno Y."/>
            <person name="Shime M."/>
            <person name="Matsumoto Y."/>
            <person name="Nakamura S."/>
            <person name="Motooka D."/>
            <person name="Fukuoka S."/>
            <person name="Nishikawa H."/>
            <person name="Benno Y."/>
        </authorList>
    </citation>
    <scope>NUCLEOTIDE SEQUENCE</scope>
    <source>
        <strain evidence="2">MM35</strain>
    </source>
</reference>
<name>A0A810PX59_9FIRM</name>
<evidence type="ECO:0000313" key="2">
    <source>
        <dbReference type="EMBL" id="BCK78672.1"/>
    </source>
</evidence>
<evidence type="ECO:0000313" key="3">
    <source>
        <dbReference type="Proteomes" id="UP000681343"/>
    </source>
</evidence>
<feature type="transmembrane region" description="Helical" evidence="1">
    <location>
        <begin position="6"/>
        <end position="25"/>
    </location>
</feature>
<dbReference type="AlphaFoldDB" id="A0A810PX59"/>
<evidence type="ECO:0008006" key="4">
    <source>
        <dbReference type="Google" id="ProtNLM"/>
    </source>
</evidence>
<dbReference type="RefSeq" id="WP_212819604.1">
    <property type="nucleotide sequence ID" value="NZ_AP023415.1"/>
</dbReference>
<dbReference type="Proteomes" id="UP000681343">
    <property type="component" value="Chromosome"/>
</dbReference>
<sequence length="51" mass="5872">MWTTIAFLIGGAVGCVFMCLFQINWHEAQEEYRITDKESGKQEGGFDEQKQ</sequence>
<dbReference type="EMBL" id="AP023415">
    <property type="protein sequence ID" value="BCK78672.1"/>
    <property type="molecule type" value="Genomic_DNA"/>
</dbReference>
<keyword evidence="1" id="KW-0812">Transmembrane</keyword>
<protein>
    <recommendedName>
        <fullName evidence="4">DUF3789 domain-containing protein</fullName>
    </recommendedName>
</protein>
<evidence type="ECO:0000256" key="1">
    <source>
        <dbReference type="SAM" id="Phobius"/>
    </source>
</evidence>
<keyword evidence="3" id="KW-1185">Reference proteome</keyword>
<organism evidence="2 3">
    <name type="scientific">Vescimonas fastidiosa</name>
    <dbReference type="NCBI Taxonomy" id="2714353"/>
    <lineage>
        <taxon>Bacteria</taxon>
        <taxon>Bacillati</taxon>
        <taxon>Bacillota</taxon>
        <taxon>Clostridia</taxon>
        <taxon>Eubacteriales</taxon>
        <taxon>Oscillospiraceae</taxon>
        <taxon>Vescimonas</taxon>
    </lineage>
</organism>
<keyword evidence="1" id="KW-0472">Membrane</keyword>
<accession>A0A810PX59</accession>